<dbReference type="EMBL" id="VSSQ01003585">
    <property type="protein sequence ID" value="MPM21413.1"/>
    <property type="molecule type" value="Genomic_DNA"/>
</dbReference>
<evidence type="ECO:0000313" key="2">
    <source>
        <dbReference type="EMBL" id="MPM21413.1"/>
    </source>
</evidence>
<organism evidence="2">
    <name type="scientific">bioreactor metagenome</name>
    <dbReference type="NCBI Taxonomy" id="1076179"/>
    <lineage>
        <taxon>unclassified sequences</taxon>
        <taxon>metagenomes</taxon>
        <taxon>ecological metagenomes</taxon>
    </lineage>
</organism>
<dbReference type="Pfam" id="PF18962">
    <property type="entry name" value="Por_Secre_tail"/>
    <property type="match status" value="1"/>
</dbReference>
<accession>A0A644Y4E4</accession>
<comment type="caution">
    <text evidence="2">The sequence shown here is derived from an EMBL/GenBank/DDBJ whole genome shotgun (WGS) entry which is preliminary data.</text>
</comment>
<dbReference type="InterPro" id="IPR022409">
    <property type="entry name" value="PKD/Chitinase_dom"/>
</dbReference>
<feature type="domain" description="PKD/Chitinase" evidence="1">
    <location>
        <begin position="77"/>
        <end position="159"/>
    </location>
</feature>
<dbReference type="Gene3D" id="2.60.40.10">
    <property type="entry name" value="Immunoglobulins"/>
    <property type="match status" value="1"/>
</dbReference>
<evidence type="ECO:0000259" key="1">
    <source>
        <dbReference type="SMART" id="SM00089"/>
    </source>
</evidence>
<reference evidence="2" key="1">
    <citation type="submission" date="2019-08" db="EMBL/GenBank/DDBJ databases">
        <authorList>
            <person name="Kucharzyk K."/>
            <person name="Murdoch R.W."/>
            <person name="Higgins S."/>
            <person name="Loffler F."/>
        </authorList>
    </citation>
    <scope>NUCLEOTIDE SEQUENCE</scope>
</reference>
<dbReference type="SUPFAM" id="SSF49299">
    <property type="entry name" value="PKD domain"/>
    <property type="match status" value="1"/>
</dbReference>
<dbReference type="InterPro" id="IPR035986">
    <property type="entry name" value="PKD_dom_sf"/>
</dbReference>
<dbReference type="SMART" id="SM00089">
    <property type="entry name" value="PKD"/>
    <property type="match status" value="1"/>
</dbReference>
<dbReference type="InterPro" id="IPR013783">
    <property type="entry name" value="Ig-like_fold"/>
</dbReference>
<dbReference type="InterPro" id="IPR026444">
    <property type="entry name" value="Secre_tail"/>
</dbReference>
<name>A0A644Y4E4_9ZZZZ</name>
<proteinExistence type="predicted"/>
<sequence>MFDNSFNTDSTAINVTSWTWTLSGMGLSYTYSVQNPVQSLNVLPNGTYYLCLTIQTGTGCSSNYCDTVYVGQQSGCQANFGYYNNGGTFYFSDYSFTTGGGNIVSWNWTFPGGSPSTSTQQNPVVTYPPSSSYYTATLTISTDNGCSDTYQTMVYYFDTTQCIYYVDMTVYPVTTIGGNDGAVDITVYGGTAPYSYIWNTGATSEDLYNVPSGTYTATILSSDSVCPAYTISAYIPEPFDSSNVYVDTLYAPAVDSCLTFVPDSFFITGISTNGSTVTVNWVFTGSGQTATVTIDYTFTTYGAQVVVITINCDSSKYMSTYMSYIYIHNSVGIDEVNTLSVYPNPANDLLNLPDFEQYSMLRIISSNGAIVKEINQPQNQINVSELPAGIYYLQAISDKQTICTQLSIFR</sequence>
<protein>
    <recommendedName>
        <fullName evidence="1">PKD/Chitinase domain-containing protein</fullName>
    </recommendedName>
</protein>
<dbReference type="NCBIfam" id="TIGR04183">
    <property type="entry name" value="Por_Secre_tail"/>
    <property type="match status" value="1"/>
</dbReference>
<dbReference type="CDD" id="cd00146">
    <property type="entry name" value="PKD"/>
    <property type="match status" value="1"/>
</dbReference>
<gene>
    <name evidence="2" type="ORF">SDC9_67857</name>
</gene>
<dbReference type="AlphaFoldDB" id="A0A644Y4E4"/>